<accession>U4Q7T4</accession>
<dbReference type="SUPFAM" id="SSF53720">
    <property type="entry name" value="ALDH-like"/>
    <property type="match status" value="1"/>
</dbReference>
<dbReference type="Pfam" id="PF00171">
    <property type="entry name" value="Aldedh"/>
    <property type="match status" value="1"/>
</dbReference>
<dbReference type="InterPro" id="IPR016161">
    <property type="entry name" value="Ald_DH/histidinol_DH"/>
</dbReference>
<dbReference type="HOGENOM" id="CLU_2864807_0_0_5"/>
<evidence type="ECO:0000313" key="3">
    <source>
        <dbReference type="EMBL" id="CDI12132.1"/>
    </source>
</evidence>
<dbReference type="GO" id="GO:0016491">
    <property type="term" value="F:oxidoreductase activity"/>
    <property type="evidence" value="ECO:0007669"/>
    <property type="project" value="UniProtKB-KW"/>
</dbReference>
<dbReference type="KEGG" id="rir:BN877_p0410"/>
<geneLocation type="plasmid" evidence="3 4">
    <name>IRBL74_p</name>
</geneLocation>
<keyword evidence="1" id="KW-0560">Oxidoreductase</keyword>
<dbReference type="Gene3D" id="3.40.605.10">
    <property type="entry name" value="Aldehyde Dehydrogenase, Chain A, domain 1"/>
    <property type="match status" value="1"/>
</dbReference>
<organism evidence="3 4">
    <name type="scientific">Agrobacterium pusense</name>
    <dbReference type="NCBI Taxonomy" id="648995"/>
    <lineage>
        <taxon>Bacteria</taxon>
        <taxon>Pseudomonadati</taxon>
        <taxon>Pseudomonadota</taxon>
        <taxon>Alphaproteobacteria</taxon>
        <taxon>Hyphomicrobiales</taxon>
        <taxon>Rhizobiaceae</taxon>
        <taxon>Rhizobium/Agrobacterium group</taxon>
        <taxon>Agrobacterium</taxon>
    </lineage>
</organism>
<gene>
    <name evidence="3" type="ORF">BN877_p0410</name>
</gene>
<protein>
    <recommendedName>
        <fullName evidence="2">Aldehyde dehydrogenase domain-containing protein</fullName>
    </recommendedName>
</protein>
<evidence type="ECO:0000313" key="4">
    <source>
        <dbReference type="Proteomes" id="UP000016944"/>
    </source>
</evidence>
<feature type="domain" description="Aldehyde dehydrogenase" evidence="2">
    <location>
        <begin position="1"/>
        <end position="56"/>
    </location>
</feature>
<keyword evidence="3" id="KW-0614">Plasmid</keyword>
<dbReference type="Proteomes" id="UP000016944">
    <property type="component" value="Plasmid IRBL74_p"/>
</dbReference>
<sequence length="64" mass="7250">MPRHQRSAILEKAASLMAADQEEFAVLIVREAGKTFTQARKEVTRCINNAQAFCRRSQAQCRRG</sequence>
<proteinExistence type="predicted"/>
<reference evidence="3 4" key="1">
    <citation type="journal article" date="2013" name="Genome Announc.">
        <title>Complete Genome Sequence of the Sesbania Symbiont and Rice Growth-Promoting Endophyte Rhizobium sp. Strain IRBG74.</title>
        <authorList>
            <person name="Crook M.B."/>
            <person name="Mitra S."/>
            <person name="Ane J.M."/>
            <person name="Sadowsky M.J."/>
            <person name="Gyaneshwar P."/>
        </authorList>
    </citation>
    <scope>NUCLEOTIDE SEQUENCE [LARGE SCALE GENOMIC DNA]</scope>
    <source>
        <strain evidence="3 4">IRBG74</strain>
        <plasmid evidence="4">IRBL74_p</plasmid>
    </source>
</reference>
<name>U4Q7T4_9HYPH</name>
<dbReference type="AlphaFoldDB" id="U4Q7T4"/>
<dbReference type="InterPro" id="IPR015590">
    <property type="entry name" value="Aldehyde_DH_dom"/>
</dbReference>
<dbReference type="EMBL" id="HG518324">
    <property type="protein sequence ID" value="CDI12132.1"/>
    <property type="molecule type" value="Genomic_DNA"/>
</dbReference>
<dbReference type="InterPro" id="IPR016162">
    <property type="entry name" value="Ald_DH_N"/>
</dbReference>
<evidence type="ECO:0000259" key="2">
    <source>
        <dbReference type="Pfam" id="PF00171"/>
    </source>
</evidence>
<evidence type="ECO:0000256" key="1">
    <source>
        <dbReference type="ARBA" id="ARBA00023002"/>
    </source>
</evidence>